<dbReference type="Gene3D" id="1.10.510.10">
    <property type="entry name" value="Transferase(Phosphotransferase) domain 1"/>
    <property type="match status" value="1"/>
</dbReference>
<proteinExistence type="predicted"/>
<dbReference type="PhylomeDB" id="A0A0G4HI43"/>
<dbReference type="SUPFAM" id="SSF56112">
    <property type="entry name" value="Protein kinase-like (PK-like)"/>
    <property type="match status" value="1"/>
</dbReference>
<dbReference type="PROSITE" id="PS50011">
    <property type="entry name" value="PROTEIN_KINASE_DOM"/>
    <property type="match status" value="1"/>
</dbReference>
<gene>
    <name evidence="3" type="ORF">Cvel_1055</name>
</gene>
<dbReference type="PANTHER" id="PTHR48011:SF18">
    <property type="entry name" value="MITOGEN-ACTIVATED PROTEIN KINASE KINASE KINASE 19-RELATED"/>
    <property type="match status" value="1"/>
</dbReference>
<dbReference type="PANTHER" id="PTHR48011">
    <property type="entry name" value="CCR4-NOT TRANSCRIPTIONAL COMPLEX SUBUNIT CAF120-RELATED"/>
    <property type="match status" value="1"/>
</dbReference>
<dbReference type="GO" id="GO:0007165">
    <property type="term" value="P:signal transduction"/>
    <property type="evidence" value="ECO:0007669"/>
    <property type="project" value="TreeGrafter"/>
</dbReference>
<protein>
    <recommendedName>
        <fullName evidence="2">Protein kinase domain-containing protein</fullName>
    </recommendedName>
</protein>
<dbReference type="VEuPathDB" id="CryptoDB:Cvel_1055"/>
<dbReference type="Pfam" id="PF00069">
    <property type="entry name" value="Pkinase"/>
    <property type="match status" value="1"/>
</dbReference>
<accession>A0A0G4HI43</accession>
<dbReference type="InterPro" id="IPR000719">
    <property type="entry name" value="Prot_kinase_dom"/>
</dbReference>
<sequence length="309" mass="33574">MCSVLVLEWVEGSTLEALHHRGAIPPLLAVEIARQLCEICVHLAASKFAHCDLQPKNVFVCVTNDGVEVRLIDFGEAANVDQAQDRPAGRRGAPPFQSAEMLKHVVPLSPATDMFALALLFWHCLAGRPVWEEAVRRLEKQRGKEEGWPEGMGMSLAEQQEAIAREKLRPPLDLLPGPGNLAEGFLPPASLEALRELLVSMWEEEAESDERMIPEEAADLLGKMQICTPGQLRDLLERVLAALPLASVCRFREGSAPLSEYSGSASESKLRTSRSQGSAPPSKCSGSASTPVGFLADMQGGPADSFWDD</sequence>
<dbReference type="EMBL" id="CDMZ01002736">
    <property type="protein sequence ID" value="CEM43681.1"/>
    <property type="molecule type" value="Genomic_DNA"/>
</dbReference>
<dbReference type="SMART" id="SM00220">
    <property type="entry name" value="S_TKc"/>
    <property type="match status" value="1"/>
</dbReference>
<evidence type="ECO:0000259" key="2">
    <source>
        <dbReference type="PROSITE" id="PS50011"/>
    </source>
</evidence>
<dbReference type="InterPro" id="IPR011009">
    <property type="entry name" value="Kinase-like_dom_sf"/>
</dbReference>
<name>A0A0G4HI43_9ALVE</name>
<dbReference type="AlphaFoldDB" id="A0A0G4HI43"/>
<evidence type="ECO:0000313" key="3">
    <source>
        <dbReference type="EMBL" id="CEM43681.1"/>
    </source>
</evidence>
<feature type="domain" description="Protein kinase" evidence="2">
    <location>
        <begin position="1"/>
        <end position="226"/>
    </location>
</feature>
<dbReference type="GO" id="GO:0004672">
    <property type="term" value="F:protein kinase activity"/>
    <property type="evidence" value="ECO:0007669"/>
    <property type="project" value="InterPro"/>
</dbReference>
<feature type="region of interest" description="Disordered" evidence="1">
    <location>
        <begin position="257"/>
        <end position="309"/>
    </location>
</feature>
<dbReference type="InterPro" id="IPR052751">
    <property type="entry name" value="Plant_MAPKKK"/>
</dbReference>
<dbReference type="GO" id="GO:0005524">
    <property type="term" value="F:ATP binding"/>
    <property type="evidence" value="ECO:0007669"/>
    <property type="project" value="InterPro"/>
</dbReference>
<reference evidence="3" key="1">
    <citation type="submission" date="2014-11" db="EMBL/GenBank/DDBJ databases">
        <authorList>
            <person name="Otto D Thomas"/>
            <person name="Naeem Raeece"/>
        </authorList>
    </citation>
    <scope>NUCLEOTIDE SEQUENCE</scope>
</reference>
<evidence type="ECO:0000256" key="1">
    <source>
        <dbReference type="SAM" id="MobiDB-lite"/>
    </source>
</evidence>
<organism evidence="3">
    <name type="scientific">Chromera velia CCMP2878</name>
    <dbReference type="NCBI Taxonomy" id="1169474"/>
    <lineage>
        <taxon>Eukaryota</taxon>
        <taxon>Sar</taxon>
        <taxon>Alveolata</taxon>
        <taxon>Colpodellida</taxon>
        <taxon>Chromeraceae</taxon>
        <taxon>Chromera</taxon>
    </lineage>
</organism>
<feature type="compositionally biased region" description="Polar residues" evidence="1">
    <location>
        <begin position="261"/>
        <end position="290"/>
    </location>
</feature>